<dbReference type="InterPro" id="IPR007452">
    <property type="entry name" value="TamB_C"/>
</dbReference>
<dbReference type="GO" id="GO:0005886">
    <property type="term" value="C:plasma membrane"/>
    <property type="evidence" value="ECO:0007669"/>
    <property type="project" value="InterPro"/>
</dbReference>
<dbReference type="Pfam" id="PF04357">
    <property type="entry name" value="TamB"/>
    <property type="match status" value="1"/>
</dbReference>
<keyword evidence="4" id="KW-0472">Membrane</keyword>
<protein>
    <submittedName>
        <fullName evidence="6">Translocation/assembly module TamB domain-containing protein</fullName>
    </submittedName>
</protein>
<organism evidence="6 7">
    <name type="scientific">Pelagicoccus albus</name>
    <dbReference type="NCBI Taxonomy" id="415222"/>
    <lineage>
        <taxon>Bacteria</taxon>
        <taxon>Pseudomonadati</taxon>
        <taxon>Verrucomicrobiota</taxon>
        <taxon>Opitutia</taxon>
        <taxon>Puniceicoccales</taxon>
        <taxon>Pelagicoccaceae</taxon>
        <taxon>Pelagicoccus</taxon>
    </lineage>
</organism>
<proteinExistence type="predicted"/>
<name>A0A7X1E958_9BACT</name>
<sequence length="1242" mass="134432">MTNSPPKKQKKPRFKKTKRVAIALLAVFVLTVLSFPLWSPWIAKPLAAMAGVNMDSVDALSWDRWQISRLEYAQENLTATAESIELPSPTKLVFSHFSSKPATQNLAVQNWKLDITTAPAPEEKQATEPLTPHAIFKLVNDSLAQLGNYLASVEVSEGIVVVDGVETASIEDVQLSPLALAVKAGYMPQSLEAELKLTFESEQSWDLEVMVPTYELSLESTLTSTTETTEIGGTLLSSGNRVELEAAWADDFIPKTASVRSSGFGLDQRYPFMANLEKVPAVQLNVLANWASEAFDYQLEAFDASEQSEEANIFLAGKGSQKLVQIETAKVNLPWLLVENDKPIELDFSLENPLEAAMLEAKLDLAKVPYIEAGGKVEATLTTKTSSSGTPIISAKLAGANVSLWDTALATLEANLDLDGKQASIHSFAIVSEKGSELSLRGGYNIETQELAPSTLHLKVLNESQRLRDLLPEFDWQAIDGDLEVSGPATDPQFAGSLQLDSVKFPQTQMLSLDAQVNGRLSSLTAELAARTELEKLNLALAVERGSEAMKLTLNQLALALIDGAPILTLDQPATVEMDNETGDATLANIALDGSNGEQLQLSSFLLSSASFDIQATASNFRTDIFNNWLATPVPNFSIQELDTDIHLTEDASEIKTSGSAAWAITDTSTIGLNWTANSNPESRNNINIDHLEIGADSKHILVAEGQFPISIYWAQKAIKTEILHDAPVAFSLESSPHPDFWNSLAKVVPVALKKPVIRANLEGTLDNPTGHINLQLASLDWTHPTEPSRSLSLRDFKTTLDADSDGIEISQLEAHFGNNIITANATLPLGDTTLLQAAQNATALDLAPLTGHARIELVEFAALKAWLPPIIRQEGKAIVDANFENGKISAVAEIENLATRPAPPLSAMSKISGRVRYEEGIVTVEKLTGTAEKSPFSLAGTADINDIERPRLDLKFTSKEFPMLRDDGLVMSGDIDVAVVSPDKAPPQIKGSVMLTKGLFLVEPNLIASSAKTVSTRPPYFAVEQEPFKDWGLNLTIRGDEFLRVSNSFFEGTLSADFVLEGSLGTPLLIGKAETNSGRVIFPASSLNLKNGQALITRDRPSELQLEAIAEGRLFAYDVSLDVSGTVDDIELVITSNPALTQVDALLLLTTGTVPDSSGSLAQNSASSLGMFIGKGLFRKLTGGNSDSASKLNVEVGQEISHQGKKTINATYQLSETLEVEGEYDKRDEFNGNLKWTFFRR</sequence>
<keyword evidence="2" id="KW-0812">Transmembrane</keyword>
<feature type="domain" description="Translocation and assembly module TamB C-terminal" evidence="5">
    <location>
        <begin position="928"/>
        <end position="1224"/>
    </location>
</feature>
<evidence type="ECO:0000313" key="7">
    <source>
        <dbReference type="Proteomes" id="UP000526501"/>
    </source>
</evidence>
<accession>A0A7X1E958</accession>
<gene>
    <name evidence="6" type="ORF">H5P27_13235</name>
</gene>
<dbReference type="AlphaFoldDB" id="A0A7X1E958"/>
<evidence type="ECO:0000256" key="1">
    <source>
        <dbReference type="ARBA" id="ARBA00004167"/>
    </source>
</evidence>
<reference evidence="6 7" key="1">
    <citation type="submission" date="2020-07" db="EMBL/GenBank/DDBJ databases">
        <authorList>
            <person name="Feng X."/>
        </authorList>
    </citation>
    <scope>NUCLEOTIDE SEQUENCE [LARGE SCALE GENOMIC DNA]</scope>
    <source>
        <strain evidence="6 7">JCM23202</strain>
    </source>
</reference>
<dbReference type="GO" id="GO:0009306">
    <property type="term" value="P:protein secretion"/>
    <property type="evidence" value="ECO:0007669"/>
    <property type="project" value="InterPro"/>
</dbReference>
<comment type="subcellular location">
    <subcellularLocation>
        <location evidence="1">Membrane</location>
        <topology evidence="1">Single-pass membrane protein</topology>
    </subcellularLocation>
</comment>
<evidence type="ECO:0000259" key="5">
    <source>
        <dbReference type="Pfam" id="PF04357"/>
    </source>
</evidence>
<evidence type="ECO:0000256" key="4">
    <source>
        <dbReference type="ARBA" id="ARBA00023136"/>
    </source>
</evidence>
<keyword evidence="7" id="KW-1185">Reference proteome</keyword>
<evidence type="ECO:0000256" key="2">
    <source>
        <dbReference type="ARBA" id="ARBA00022692"/>
    </source>
</evidence>
<dbReference type="Proteomes" id="UP000526501">
    <property type="component" value="Unassembled WGS sequence"/>
</dbReference>
<evidence type="ECO:0000313" key="6">
    <source>
        <dbReference type="EMBL" id="MBC2607011.1"/>
    </source>
</evidence>
<dbReference type="EMBL" id="JACHVC010000012">
    <property type="protein sequence ID" value="MBC2607011.1"/>
    <property type="molecule type" value="Genomic_DNA"/>
</dbReference>
<keyword evidence="3" id="KW-1133">Transmembrane helix</keyword>
<dbReference type="RefSeq" id="WP_185660876.1">
    <property type="nucleotide sequence ID" value="NZ_CAWPOO010000012.1"/>
</dbReference>
<evidence type="ECO:0000256" key="3">
    <source>
        <dbReference type="ARBA" id="ARBA00022989"/>
    </source>
</evidence>
<comment type="caution">
    <text evidence="6">The sequence shown here is derived from an EMBL/GenBank/DDBJ whole genome shotgun (WGS) entry which is preliminary data.</text>
</comment>